<feature type="compositionally biased region" description="Acidic residues" evidence="1">
    <location>
        <begin position="83"/>
        <end position="113"/>
    </location>
</feature>
<dbReference type="AlphaFoldDB" id="A0AAX6IA25"/>
<comment type="caution">
    <text evidence="2">The sequence shown here is derived from an EMBL/GenBank/DDBJ whole genome shotgun (WGS) entry which is preliminary data.</text>
</comment>
<dbReference type="PANTHER" id="PTHR35711">
    <property type="entry name" value="EXPRESSED PROTEIN"/>
    <property type="match status" value="1"/>
</dbReference>
<keyword evidence="3" id="KW-1185">Reference proteome</keyword>
<protein>
    <submittedName>
        <fullName evidence="2">Glutamic acid-rich protein-like</fullName>
    </submittedName>
</protein>
<proteinExistence type="predicted"/>
<evidence type="ECO:0000313" key="3">
    <source>
        <dbReference type="Proteomes" id="UP001140949"/>
    </source>
</evidence>
<sequence>MEVASRAERSGSADLERLLFSMVETIVVETALVAAKSLLGLFMVMDSLSSKTDILGKGPEGIPGMFVAVAGKNKAEPENKDDGDSEDDDDEDDEDDAGEDDEDDDDAGEEDSGDEGKDNGGDEDDDPEANGAGSEDGDDDDDDEDNDDDDEDDEDEEEDDEEDEDDIPQPPAKKRK</sequence>
<evidence type="ECO:0000256" key="1">
    <source>
        <dbReference type="SAM" id="MobiDB-lite"/>
    </source>
</evidence>
<dbReference type="EMBL" id="JANAVB010003399">
    <property type="protein sequence ID" value="KAJ6849773.1"/>
    <property type="molecule type" value="Genomic_DNA"/>
</dbReference>
<reference evidence="2" key="1">
    <citation type="journal article" date="2023" name="GigaByte">
        <title>Genome assembly of the bearded iris, Iris pallida Lam.</title>
        <authorList>
            <person name="Bruccoleri R.E."/>
            <person name="Oakeley E.J."/>
            <person name="Faust A.M.E."/>
            <person name="Altorfer M."/>
            <person name="Dessus-Babus S."/>
            <person name="Burckhardt D."/>
            <person name="Oertli M."/>
            <person name="Naumann U."/>
            <person name="Petersen F."/>
            <person name="Wong J."/>
        </authorList>
    </citation>
    <scope>NUCLEOTIDE SEQUENCE</scope>
    <source>
        <strain evidence="2">GSM-AAB239-AS_SAM_17_03QT</strain>
    </source>
</reference>
<feature type="compositionally biased region" description="Basic and acidic residues" evidence="1">
    <location>
        <begin position="73"/>
        <end position="82"/>
    </location>
</feature>
<gene>
    <name evidence="2" type="ORF">M6B38_266775</name>
</gene>
<feature type="region of interest" description="Disordered" evidence="1">
    <location>
        <begin position="67"/>
        <end position="176"/>
    </location>
</feature>
<dbReference type="Proteomes" id="UP001140949">
    <property type="component" value="Unassembled WGS sequence"/>
</dbReference>
<evidence type="ECO:0000313" key="2">
    <source>
        <dbReference type="EMBL" id="KAJ6849773.1"/>
    </source>
</evidence>
<organism evidence="2 3">
    <name type="scientific">Iris pallida</name>
    <name type="common">Sweet iris</name>
    <dbReference type="NCBI Taxonomy" id="29817"/>
    <lineage>
        <taxon>Eukaryota</taxon>
        <taxon>Viridiplantae</taxon>
        <taxon>Streptophyta</taxon>
        <taxon>Embryophyta</taxon>
        <taxon>Tracheophyta</taxon>
        <taxon>Spermatophyta</taxon>
        <taxon>Magnoliopsida</taxon>
        <taxon>Liliopsida</taxon>
        <taxon>Asparagales</taxon>
        <taxon>Iridaceae</taxon>
        <taxon>Iridoideae</taxon>
        <taxon>Irideae</taxon>
        <taxon>Iris</taxon>
    </lineage>
</organism>
<reference evidence="2" key="2">
    <citation type="submission" date="2023-04" db="EMBL/GenBank/DDBJ databases">
        <authorList>
            <person name="Bruccoleri R.E."/>
            <person name="Oakeley E.J."/>
            <person name="Faust A.-M."/>
            <person name="Dessus-Babus S."/>
            <person name="Altorfer M."/>
            <person name="Burckhardt D."/>
            <person name="Oertli M."/>
            <person name="Naumann U."/>
            <person name="Petersen F."/>
            <person name="Wong J."/>
        </authorList>
    </citation>
    <scope>NUCLEOTIDE SEQUENCE</scope>
    <source>
        <strain evidence="2">GSM-AAB239-AS_SAM_17_03QT</strain>
        <tissue evidence="2">Leaf</tissue>
    </source>
</reference>
<name>A0AAX6IA25_IRIPA</name>
<dbReference type="PANTHER" id="PTHR35711:SF1">
    <property type="entry name" value="ECTODERMAL, ISOFORM F"/>
    <property type="match status" value="1"/>
</dbReference>
<feature type="compositionally biased region" description="Acidic residues" evidence="1">
    <location>
        <begin position="135"/>
        <end position="167"/>
    </location>
</feature>
<accession>A0AAX6IA25</accession>